<dbReference type="Gene3D" id="3.10.290.10">
    <property type="entry name" value="RNA-binding S4 domain"/>
    <property type="match status" value="1"/>
</dbReference>
<gene>
    <name evidence="6" type="ORF">METZ01_LOCUS224943</name>
</gene>
<protein>
    <recommendedName>
        <fullName evidence="5">RNA-binding S4 domain-containing protein</fullName>
    </recommendedName>
</protein>
<comment type="similarity">
    <text evidence="1">Belongs to the HSP15 family.</text>
</comment>
<feature type="region of interest" description="Disordered" evidence="4">
    <location>
        <begin position="101"/>
        <end position="136"/>
    </location>
</feature>
<dbReference type="SUPFAM" id="SSF55174">
    <property type="entry name" value="Alpha-L RNA-binding motif"/>
    <property type="match status" value="1"/>
</dbReference>
<dbReference type="PROSITE" id="PS50889">
    <property type="entry name" value="S4"/>
    <property type="match status" value="1"/>
</dbReference>
<dbReference type="EMBL" id="UINC01054411">
    <property type="protein sequence ID" value="SVB72089.1"/>
    <property type="molecule type" value="Genomic_DNA"/>
</dbReference>
<keyword evidence="3" id="KW-0238">DNA-binding</keyword>
<evidence type="ECO:0000256" key="4">
    <source>
        <dbReference type="SAM" id="MobiDB-lite"/>
    </source>
</evidence>
<evidence type="ECO:0000313" key="6">
    <source>
        <dbReference type="EMBL" id="SVB72089.1"/>
    </source>
</evidence>
<dbReference type="AlphaFoldDB" id="A0A382GAZ8"/>
<dbReference type="CDD" id="cd00165">
    <property type="entry name" value="S4"/>
    <property type="match status" value="1"/>
</dbReference>
<dbReference type="GO" id="GO:0043023">
    <property type="term" value="F:ribosomal large subunit binding"/>
    <property type="evidence" value="ECO:0007669"/>
    <property type="project" value="InterPro"/>
</dbReference>
<dbReference type="GO" id="GO:0003677">
    <property type="term" value="F:DNA binding"/>
    <property type="evidence" value="ECO:0007669"/>
    <property type="project" value="UniProtKB-KW"/>
</dbReference>
<keyword evidence="2" id="KW-0694">RNA-binding</keyword>
<feature type="compositionally biased region" description="Basic and acidic residues" evidence="4">
    <location>
        <begin position="127"/>
        <end position="136"/>
    </location>
</feature>
<reference evidence="6" key="1">
    <citation type="submission" date="2018-05" db="EMBL/GenBank/DDBJ databases">
        <authorList>
            <person name="Lanie J.A."/>
            <person name="Ng W.-L."/>
            <person name="Kazmierczak K.M."/>
            <person name="Andrzejewski T.M."/>
            <person name="Davidsen T.M."/>
            <person name="Wayne K.J."/>
            <person name="Tettelin H."/>
            <person name="Glass J.I."/>
            <person name="Rusch D."/>
            <person name="Podicherti R."/>
            <person name="Tsui H.-C.T."/>
            <person name="Winkler M.E."/>
        </authorList>
    </citation>
    <scope>NUCLEOTIDE SEQUENCE</scope>
</reference>
<evidence type="ECO:0000259" key="5">
    <source>
        <dbReference type="Pfam" id="PF01479"/>
    </source>
</evidence>
<dbReference type="Pfam" id="PF01479">
    <property type="entry name" value="S4"/>
    <property type="match status" value="1"/>
</dbReference>
<dbReference type="InterPro" id="IPR025708">
    <property type="entry name" value="HSP15"/>
</dbReference>
<dbReference type="GO" id="GO:0003727">
    <property type="term" value="F:single-stranded RNA binding"/>
    <property type="evidence" value="ECO:0007669"/>
    <property type="project" value="InterPro"/>
</dbReference>
<accession>A0A382GAZ8</accession>
<evidence type="ECO:0000256" key="3">
    <source>
        <dbReference type="ARBA" id="ARBA00023125"/>
    </source>
</evidence>
<dbReference type="InterPro" id="IPR036986">
    <property type="entry name" value="S4_RNA-bd_sf"/>
</dbReference>
<proteinExistence type="inferred from homology"/>
<sequence>MIWNLHQFMAEKHTTRIDKWLWAVRIFKTRALSSEACAGGKIKIDGTAIKASRNIMQNDIVQVRKGIIKYVYKVRNIAAKRMGAKLVPDFLEDMTPEEELAKLQSAQKQPLQAREKGQGRPTKKERRVMDKVRDKY</sequence>
<dbReference type="InterPro" id="IPR002942">
    <property type="entry name" value="S4_RNA-bd"/>
</dbReference>
<dbReference type="GO" id="GO:0034605">
    <property type="term" value="P:cellular response to heat"/>
    <property type="evidence" value="ECO:0007669"/>
    <property type="project" value="InterPro"/>
</dbReference>
<evidence type="ECO:0000256" key="2">
    <source>
        <dbReference type="ARBA" id="ARBA00022884"/>
    </source>
</evidence>
<evidence type="ECO:0000256" key="1">
    <source>
        <dbReference type="ARBA" id="ARBA00008396"/>
    </source>
</evidence>
<name>A0A382GAZ8_9ZZZZ</name>
<organism evidence="6">
    <name type="scientific">marine metagenome</name>
    <dbReference type="NCBI Taxonomy" id="408172"/>
    <lineage>
        <taxon>unclassified sequences</taxon>
        <taxon>metagenomes</taxon>
        <taxon>ecological metagenomes</taxon>
    </lineage>
</organism>
<dbReference type="PIRSF" id="PIRSF016821">
    <property type="entry name" value="HSP15"/>
    <property type="match status" value="1"/>
</dbReference>
<feature type="domain" description="RNA-binding S4" evidence="5">
    <location>
        <begin position="16"/>
        <end position="60"/>
    </location>
</feature>